<evidence type="ECO:0000313" key="4">
    <source>
        <dbReference type="EMBL" id="KAF3437997.1"/>
    </source>
</evidence>
<comment type="caution">
    <text evidence="4">The sequence shown here is derived from an EMBL/GenBank/DDBJ whole genome shotgun (WGS) entry which is preliminary data.</text>
</comment>
<proteinExistence type="inferred from homology"/>
<dbReference type="EMBL" id="VOIH02000009">
    <property type="protein sequence ID" value="KAF3437997.1"/>
    <property type="molecule type" value="Genomic_DNA"/>
</dbReference>
<name>A0A8K0GQS0_9ROSA</name>
<organism evidence="4 5">
    <name type="scientific">Rhamnella rubrinervis</name>
    <dbReference type="NCBI Taxonomy" id="2594499"/>
    <lineage>
        <taxon>Eukaryota</taxon>
        <taxon>Viridiplantae</taxon>
        <taxon>Streptophyta</taxon>
        <taxon>Embryophyta</taxon>
        <taxon>Tracheophyta</taxon>
        <taxon>Spermatophyta</taxon>
        <taxon>Magnoliopsida</taxon>
        <taxon>eudicotyledons</taxon>
        <taxon>Gunneridae</taxon>
        <taxon>Pentapetalae</taxon>
        <taxon>rosids</taxon>
        <taxon>fabids</taxon>
        <taxon>Rosales</taxon>
        <taxon>Rhamnaceae</taxon>
        <taxon>rhamnoid group</taxon>
        <taxon>Rhamneae</taxon>
        <taxon>Rhamnella</taxon>
    </lineage>
</organism>
<evidence type="ECO:0000256" key="3">
    <source>
        <dbReference type="ARBA" id="ARBA00022679"/>
    </source>
</evidence>
<dbReference type="InterPro" id="IPR002213">
    <property type="entry name" value="UDP_glucos_trans"/>
</dbReference>
<gene>
    <name evidence="4" type="ORF">FNV43_RR20753</name>
</gene>
<dbReference type="SUPFAM" id="SSF53756">
    <property type="entry name" value="UDP-Glycosyltransferase/glycogen phosphorylase"/>
    <property type="match status" value="1"/>
</dbReference>
<keyword evidence="3" id="KW-0808">Transferase</keyword>
<dbReference type="PANTHER" id="PTHR48047:SF118">
    <property type="entry name" value="HEXOSYLTRANSFERASE-RELATED"/>
    <property type="match status" value="1"/>
</dbReference>
<evidence type="ECO:0000256" key="2">
    <source>
        <dbReference type="ARBA" id="ARBA00022676"/>
    </source>
</evidence>
<dbReference type="PANTHER" id="PTHR48047">
    <property type="entry name" value="GLYCOSYLTRANSFERASE"/>
    <property type="match status" value="1"/>
</dbReference>
<dbReference type="Proteomes" id="UP000796880">
    <property type="component" value="Unassembled WGS sequence"/>
</dbReference>
<evidence type="ECO:0000313" key="5">
    <source>
        <dbReference type="Proteomes" id="UP000796880"/>
    </source>
</evidence>
<dbReference type="GO" id="GO:0035251">
    <property type="term" value="F:UDP-glucosyltransferase activity"/>
    <property type="evidence" value="ECO:0007669"/>
    <property type="project" value="TreeGrafter"/>
</dbReference>
<accession>A0A8K0GQS0</accession>
<keyword evidence="2" id="KW-0328">Glycosyltransferase</keyword>
<evidence type="ECO:0000256" key="1">
    <source>
        <dbReference type="ARBA" id="ARBA00009995"/>
    </source>
</evidence>
<dbReference type="AlphaFoldDB" id="A0A8K0GQS0"/>
<dbReference type="Gene3D" id="3.40.50.2000">
    <property type="entry name" value="Glycogen Phosphorylase B"/>
    <property type="match status" value="2"/>
</dbReference>
<comment type="similarity">
    <text evidence="1">Belongs to the UDP-glycosyltransferase family.</text>
</comment>
<dbReference type="Pfam" id="PF00201">
    <property type="entry name" value="UDPGT"/>
    <property type="match status" value="1"/>
</dbReference>
<reference evidence="4" key="1">
    <citation type="submission" date="2020-03" db="EMBL/GenBank/DDBJ databases">
        <title>A high-quality chromosome-level genome assembly of a woody plant with both climbing and erect habits, Rhamnella rubrinervis.</title>
        <authorList>
            <person name="Lu Z."/>
            <person name="Yang Y."/>
            <person name="Zhu X."/>
            <person name="Sun Y."/>
        </authorList>
    </citation>
    <scope>NUCLEOTIDE SEQUENCE</scope>
    <source>
        <strain evidence="4">BYM</strain>
        <tissue evidence="4">Leaf</tissue>
    </source>
</reference>
<sequence length="355" mass="39259">MSGAIGTHVLVYPYPTARHIIPLLDLTGQLLTRGLTVTFVVTPNNLSLLQPLLSTHCPSSSSLQSLVLSFPEPTISKTYTFVATLRATRELHYPALLNWFKSQHSPPVAIISEFLLGWSIDSQAKLASHVWFSLHPALFPNLFHSLSGAAFRVMIILTTGGKAGDPDWELYRSMTMANKNSWGAVFNTFAELEAVYFEHLKKEMGHDLVCHLMLTRSQMEVLTAAVEQSRVQFVLSVRGPNGRQAGDDCGEIPIGFEDRVADKGLAIKGWAPQVAILKHRNVGAFLTHSGWNSLLEPTELARILVESLKEDRPERVQAKKLSEEALGAVKGGSSNNNLDELVKRLRELENETKLS</sequence>
<dbReference type="OrthoDB" id="5835829at2759"/>
<keyword evidence="5" id="KW-1185">Reference proteome</keyword>
<protein>
    <submittedName>
        <fullName evidence="4">Uncharacterized protein</fullName>
    </submittedName>
</protein>